<dbReference type="InterPro" id="IPR043128">
    <property type="entry name" value="Rev_trsase/Diguanyl_cyclase"/>
</dbReference>
<name>A0ABN1J2P1_9CLOT</name>
<dbReference type="Pfam" id="PF13424">
    <property type="entry name" value="TPR_12"/>
    <property type="match status" value="1"/>
</dbReference>
<feature type="repeat" description="TPR" evidence="1">
    <location>
        <begin position="87"/>
        <end position="120"/>
    </location>
</feature>
<proteinExistence type="predicted"/>
<feature type="domain" description="GGDEF" evidence="3">
    <location>
        <begin position="408"/>
        <end position="544"/>
    </location>
</feature>
<feature type="coiled-coil region" evidence="2">
    <location>
        <begin position="329"/>
        <end position="377"/>
    </location>
</feature>
<evidence type="ECO:0000256" key="1">
    <source>
        <dbReference type="PROSITE-ProRule" id="PRU00339"/>
    </source>
</evidence>
<dbReference type="Gene3D" id="1.25.40.10">
    <property type="entry name" value="Tetratricopeptide repeat domain"/>
    <property type="match status" value="2"/>
</dbReference>
<dbReference type="InterPro" id="IPR011990">
    <property type="entry name" value="TPR-like_helical_dom_sf"/>
</dbReference>
<dbReference type="Proteomes" id="UP001500339">
    <property type="component" value="Unassembled WGS sequence"/>
</dbReference>
<dbReference type="NCBIfam" id="TIGR00254">
    <property type="entry name" value="GGDEF"/>
    <property type="match status" value="1"/>
</dbReference>
<keyword evidence="2" id="KW-0175">Coiled coil</keyword>
<dbReference type="Gene3D" id="3.30.70.270">
    <property type="match status" value="1"/>
</dbReference>
<dbReference type="Pfam" id="PF00990">
    <property type="entry name" value="GGDEF"/>
    <property type="match status" value="1"/>
</dbReference>
<organism evidence="4 5">
    <name type="scientific">Clostridium malenominatum</name>
    <dbReference type="NCBI Taxonomy" id="1539"/>
    <lineage>
        <taxon>Bacteria</taxon>
        <taxon>Bacillati</taxon>
        <taxon>Bacillota</taxon>
        <taxon>Clostridia</taxon>
        <taxon>Eubacteriales</taxon>
        <taxon>Clostridiaceae</taxon>
        <taxon>Clostridium</taxon>
    </lineage>
</organism>
<evidence type="ECO:0000259" key="3">
    <source>
        <dbReference type="PROSITE" id="PS50887"/>
    </source>
</evidence>
<reference evidence="4 5" key="1">
    <citation type="journal article" date="2019" name="Int. J. Syst. Evol. Microbiol.">
        <title>The Global Catalogue of Microorganisms (GCM) 10K type strain sequencing project: providing services to taxonomists for standard genome sequencing and annotation.</title>
        <authorList>
            <consortium name="The Broad Institute Genomics Platform"/>
            <consortium name="The Broad Institute Genome Sequencing Center for Infectious Disease"/>
            <person name="Wu L."/>
            <person name="Ma J."/>
        </authorList>
    </citation>
    <scope>NUCLEOTIDE SEQUENCE [LARGE SCALE GENOMIC DNA]</scope>
    <source>
        <strain evidence="4 5">JCM 1405</strain>
    </source>
</reference>
<dbReference type="SMART" id="SM00028">
    <property type="entry name" value="TPR"/>
    <property type="match status" value="5"/>
</dbReference>
<dbReference type="InterPro" id="IPR029787">
    <property type="entry name" value="Nucleotide_cyclase"/>
</dbReference>
<dbReference type="PANTHER" id="PTHR45138">
    <property type="entry name" value="REGULATORY COMPONENTS OF SENSORY TRANSDUCTION SYSTEM"/>
    <property type="match status" value="1"/>
</dbReference>
<dbReference type="PROSITE" id="PS50005">
    <property type="entry name" value="TPR"/>
    <property type="match status" value="2"/>
</dbReference>
<dbReference type="PROSITE" id="PS50887">
    <property type="entry name" value="GGDEF"/>
    <property type="match status" value="1"/>
</dbReference>
<dbReference type="EMBL" id="BAAACF010000003">
    <property type="protein sequence ID" value="GAA0726942.1"/>
    <property type="molecule type" value="Genomic_DNA"/>
</dbReference>
<dbReference type="SMART" id="SM00267">
    <property type="entry name" value="GGDEF"/>
    <property type="match status" value="1"/>
</dbReference>
<dbReference type="RefSeq" id="WP_343769999.1">
    <property type="nucleotide sequence ID" value="NZ_BAAACF010000003.1"/>
</dbReference>
<feature type="repeat" description="TPR" evidence="1">
    <location>
        <begin position="127"/>
        <end position="160"/>
    </location>
</feature>
<gene>
    <name evidence="4" type="ORF">GCM10008905_23980</name>
</gene>
<accession>A0ABN1J2P1</accession>
<evidence type="ECO:0000313" key="5">
    <source>
        <dbReference type="Proteomes" id="UP001500339"/>
    </source>
</evidence>
<dbReference type="CDD" id="cd01949">
    <property type="entry name" value="GGDEF"/>
    <property type="match status" value="1"/>
</dbReference>
<evidence type="ECO:0000313" key="4">
    <source>
        <dbReference type="EMBL" id="GAA0726942.1"/>
    </source>
</evidence>
<dbReference type="SUPFAM" id="SSF55073">
    <property type="entry name" value="Nucleotide cyclase"/>
    <property type="match status" value="1"/>
</dbReference>
<protein>
    <recommendedName>
        <fullName evidence="3">GGDEF domain-containing protein</fullName>
    </recommendedName>
</protein>
<dbReference type="PANTHER" id="PTHR45138:SF9">
    <property type="entry name" value="DIGUANYLATE CYCLASE DGCM-RELATED"/>
    <property type="match status" value="1"/>
</dbReference>
<keyword evidence="1" id="KW-0802">TPR repeat</keyword>
<dbReference type="InterPro" id="IPR000160">
    <property type="entry name" value="GGDEF_dom"/>
</dbReference>
<dbReference type="InterPro" id="IPR050469">
    <property type="entry name" value="Diguanylate_Cyclase"/>
</dbReference>
<sequence>MIKISENIFALLEQSKKLSTENPQESMKLSQSALKIAKENNLKREEGYALIYMAYACRVECDFVKGLKYSFDAINIFSEINDIEGIIRAHNIIGIIYFYFGSYSQAIEHMFKSLSILKNTDYHFLKSCVIANIGEIYREAGDNEDAMKNYMEALEISNLYGFYENKAAIMLNIGKVYSGMDKHCEALDFLCKCKNILMESKDFVTLGEVENEIGKVMFKQGHIDVARQHYFEALKKLNNVKNKYYIIDVLINIGILGDETSKSLVEYFNLALKYSEEIHSNIKISMSYKCLSDYYASENDYKLALEFFKKYHYKQQEMEASNMVKSLEIKKLEFEYSKEKNEIENLKSIRSSMENEIASSLEKVENLKKINDKLKKESILDELTGIYNRRGLNEKLETLLTNHRKANGYCVIFIMDIDCFKKFNDYWGHLKGDKCIIDICKCISNIKRKNSLFARYGGEEFVYISMVEDFNDAYILGEEMRRKVEDLFIKYNEEPECNVVTISVGGVYTPVPLYESFDDLMKMADLQLYNAKNNGRNKVCLIKD</sequence>
<comment type="caution">
    <text evidence="4">The sequence shown here is derived from an EMBL/GenBank/DDBJ whole genome shotgun (WGS) entry which is preliminary data.</text>
</comment>
<keyword evidence="5" id="KW-1185">Reference proteome</keyword>
<dbReference type="SUPFAM" id="SSF48452">
    <property type="entry name" value="TPR-like"/>
    <property type="match status" value="2"/>
</dbReference>
<evidence type="ECO:0000256" key="2">
    <source>
        <dbReference type="SAM" id="Coils"/>
    </source>
</evidence>
<dbReference type="InterPro" id="IPR019734">
    <property type="entry name" value="TPR_rpt"/>
</dbReference>